<evidence type="ECO:0000313" key="1">
    <source>
        <dbReference type="EMBL" id="VDO31267.1"/>
    </source>
</evidence>
<dbReference type="WBParaSite" id="HPBE_0000313001-mRNA-1">
    <property type="protein sequence ID" value="HPBE_0000313001-mRNA-1"/>
    <property type="gene ID" value="HPBE_0000313001"/>
</dbReference>
<sequence>MRELEWEDMGVKIDGRQLHHLRVLDDIMIISRSIGKAERMLADFHRVYATLVRSAASEFYEEDGHEKRSSYVYLGREVNMASDPASDLGRRERAVWRAEAWAIRKQDEHAINLAQWEMERTMLGVTRFTQVRKCLRSSKLHRHR</sequence>
<dbReference type="Proteomes" id="UP000050761">
    <property type="component" value="Unassembled WGS sequence"/>
</dbReference>
<proteinExistence type="predicted"/>
<name>A0A183FAD8_HELPZ</name>
<gene>
    <name evidence="1" type="ORF">HPBE_LOCUS3131</name>
</gene>
<reference evidence="3" key="2">
    <citation type="submission" date="2019-09" db="UniProtKB">
        <authorList>
            <consortium name="WormBaseParasite"/>
        </authorList>
    </citation>
    <scope>IDENTIFICATION</scope>
</reference>
<keyword evidence="2" id="KW-1185">Reference proteome</keyword>
<protein>
    <submittedName>
        <fullName evidence="3">Reverse transcriptase domain-containing protein</fullName>
    </submittedName>
</protein>
<accession>A0A183FAD8</accession>
<organism evidence="2 3">
    <name type="scientific">Heligmosomoides polygyrus</name>
    <name type="common">Parasitic roundworm</name>
    <dbReference type="NCBI Taxonomy" id="6339"/>
    <lineage>
        <taxon>Eukaryota</taxon>
        <taxon>Metazoa</taxon>
        <taxon>Ecdysozoa</taxon>
        <taxon>Nematoda</taxon>
        <taxon>Chromadorea</taxon>
        <taxon>Rhabditida</taxon>
        <taxon>Rhabditina</taxon>
        <taxon>Rhabditomorpha</taxon>
        <taxon>Strongyloidea</taxon>
        <taxon>Heligmosomidae</taxon>
        <taxon>Heligmosomoides</taxon>
    </lineage>
</organism>
<evidence type="ECO:0000313" key="3">
    <source>
        <dbReference type="WBParaSite" id="HPBE_0000313001-mRNA-1"/>
    </source>
</evidence>
<accession>A0A3P7V952</accession>
<evidence type="ECO:0000313" key="2">
    <source>
        <dbReference type="Proteomes" id="UP000050761"/>
    </source>
</evidence>
<reference evidence="1 2" key="1">
    <citation type="submission" date="2018-11" db="EMBL/GenBank/DDBJ databases">
        <authorList>
            <consortium name="Pathogen Informatics"/>
        </authorList>
    </citation>
    <scope>NUCLEOTIDE SEQUENCE [LARGE SCALE GENOMIC DNA]</scope>
</reference>
<dbReference type="AlphaFoldDB" id="A0A183FAD8"/>
<dbReference type="EMBL" id="UZAH01006547">
    <property type="protein sequence ID" value="VDO31267.1"/>
    <property type="molecule type" value="Genomic_DNA"/>
</dbReference>